<dbReference type="InterPro" id="IPR003439">
    <property type="entry name" value="ABC_transporter-like_ATP-bd"/>
</dbReference>
<evidence type="ECO:0000256" key="3">
    <source>
        <dbReference type="ARBA" id="ARBA00022741"/>
    </source>
</evidence>
<accession>A0ABY5VCK5</accession>
<organism evidence="6 7">
    <name type="scientific">Ruminococcus gauvreauii</name>
    <dbReference type="NCBI Taxonomy" id="438033"/>
    <lineage>
        <taxon>Bacteria</taxon>
        <taxon>Bacillati</taxon>
        <taxon>Bacillota</taxon>
        <taxon>Clostridia</taxon>
        <taxon>Eubacteriales</taxon>
        <taxon>Oscillospiraceae</taxon>
        <taxon>Ruminococcus</taxon>
    </lineage>
</organism>
<evidence type="ECO:0000259" key="5">
    <source>
        <dbReference type="PROSITE" id="PS50893"/>
    </source>
</evidence>
<dbReference type="PROSITE" id="PS00211">
    <property type="entry name" value="ABC_TRANSPORTER_1"/>
    <property type="match status" value="1"/>
</dbReference>
<protein>
    <submittedName>
        <fullName evidence="6">Sugar ABC transporter ATP-binding protein</fullName>
    </submittedName>
</protein>
<dbReference type="PROSITE" id="PS50893">
    <property type="entry name" value="ABC_TRANSPORTER_2"/>
    <property type="match status" value="2"/>
</dbReference>
<keyword evidence="4 6" id="KW-0067">ATP-binding</keyword>
<dbReference type="Pfam" id="PF00005">
    <property type="entry name" value="ABC_tran"/>
    <property type="match status" value="2"/>
</dbReference>
<keyword evidence="7" id="KW-1185">Reference proteome</keyword>
<keyword evidence="3" id="KW-0547">Nucleotide-binding</keyword>
<evidence type="ECO:0000256" key="2">
    <source>
        <dbReference type="ARBA" id="ARBA00022737"/>
    </source>
</evidence>
<gene>
    <name evidence="6" type="ORF">NQ502_10900</name>
</gene>
<dbReference type="CDD" id="cd03215">
    <property type="entry name" value="ABC_Carb_Monos_II"/>
    <property type="match status" value="1"/>
</dbReference>
<dbReference type="EMBL" id="CP102290">
    <property type="protein sequence ID" value="UWP57911.1"/>
    <property type="molecule type" value="Genomic_DNA"/>
</dbReference>
<dbReference type="GO" id="GO:0005524">
    <property type="term" value="F:ATP binding"/>
    <property type="evidence" value="ECO:0007669"/>
    <property type="project" value="UniProtKB-KW"/>
</dbReference>
<proteinExistence type="predicted"/>
<name>A0ABY5VCK5_9FIRM</name>
<reference evidence="6" key="1">
    <citation type="journal article" date="2022" name="Cell">
        <title>Design, construction, and in vivo augmentation of a complex gut microbiome.</title>
        <authorList>
            <person name="Cheng A.G."/>
            <person name="Ho P.Y."/>
            <person name="Aranda-Diaz A."/>
            <person name="Jain S."/>
            <person name="Yu F.B."/>
            <person name="Meng X."/>
            <person name="Wang M."/>
            <person name="Iakiviak M."/>
            <person name="Nagashima K."/>
            <person name="Zhao A."/>
            <person name="Murugkar P."/>
            <person name="Patil A."/>
            <person name="Atabakhsh K."/>
            <person name="Weakley A."/>
            <person name="Yan J."/>
            <person name="Brumbaugh A.R."/>
            <person name="Higginbottom S."/>
            <person name="Dimas A."/>
            <person name="Shiver A.L."/>
            <person name="Deutschbauer A."/>
            <person name="Neff N."/>
            <person name="Sonnenburg J.L."/>
            <person name="Huang K.C."/>
            <person name="Fischbach M.A."/>
        </authorList>
    </citation>
    <scope>NUCLEOTIDE SEQUENCE</scope>
    <source>
        <strain evidence="6">DSM 19829</strain>
    </source>
</reference>
<evidence type="ECO:0000313" key="7">
    <source>
        <dbReference type="Proteomes" id="UP001060164"/>
    </source>
</evidence>
<evidence type="ECO:0000313" key="6">
    <source>
        <dbReference type="EMBL" id="UWP57911.1"/>
    </source>
</evidence>
<dbReference type="InterPro" id="IPR050107">
    <property type="entry name" value="ABC_carbohydrate_import_ATPase"/>
</dbReference>
<dbReference type="Proteomes" id="UP001060164">
    <property type="component" value="Chromosome"/>
</dbReference>
<feature type="domain" description="ABC transporter" evidence="5">
    <location>
        <begin position="239"/>
        <end position="494"/>
    </location>
</feature>
<dbReference type="CDD" id="cd03216">
    <property type="entry name" value="ABC_Carb_Monos_I"/>
    <property type="match status" value="1"/>
</dbReference>
<sequence>MTPIIEFKHVTKAFPGVLALNDINLELKKGEIHAIMGENGAGKSTLIKTLSGINIPDKGQIFFEGKELQNITPKKAREMGITVIYQELTLVGDLTIGENVYLGELPRKGIFLDRKGLLDKMCQIFEELDLKLDPEMKVKDLTVGYQQMVEICRALAQDAKVLILDEPTASLSNKEADILFAFMEKARKKGITIAFISHRLDEVFRMSDRITVLRDGQMITTLNTRYTDRDELVRLMVGRKLDEIFKEREDKTAGKVVLEIQHLTGNGDRDISLRLHKGEILGLGGLVGAGRTELAEMIYGAVRPESGKILVGGREVTFRHPKDALKHSIVLMPEDRKQQGLILDMSVRENIVLSVLRHISTGIFVSGKKQSAMVDKYIDAIRIKTPTPEQKVKNLSGGNQQKVVLSKGLATEPEIIIIDEPTRGIDVGAKKEVYDIMDSLVAQGKSIIMISSDMEELLGMSDRIAVFCEGRLSGIISRDEFNAELVLKCASEYQGMEDSYE</sequence>
<dbReference type="SUPFAM" id="SSF52540">
    <property type="entry name" value="P-loop containing nucleoside triphosphate hydrolases"/>
    <property type="match status" value="2"/>
</dbReference>
<evidence type="ECO:0000256" key="1">
    <source>
        <dbReference type="ARBA" id="ARBA00022448"/>
    </source>
</evidence>
<keyword evidence="1" id="KW-0813">Transport</keyword>
<dbReference type="PANTHER" id="PTHR43790:SF9">
    <property type="entry name" value="GALACTOFURANOSE TRANSPORTER ATP-BINDING PROTEIN YTFR"/>
    <property type="match status" value="1"/>
</dbReference>
<dbReference type="InterPro" id="IPR017871">
    <property type="entry name" value="ABC_transporter-like_CS"/>
</dbReference>
<dbReference type="PANTHER" id="PTHR43790">
    <property type="entry name" value="CARBOHYDRATE TRANSPORT ATP-BINDING PROTEIN MG119-RELATED"/>
    <property type="match status" value="1"/>
</dbReference>
<dbReference type="RefSeq" id="WP_028530043.1">
    <property type="nucleotide sequence ID" value="NZ_CABLBR010000040.1"/>
</dbReference>
<keyword evidence="2" id="KW-0677">Repeat</keyword>
<dbReference type="SMART" id="SM00382">
    <property type="entry name" value="AAA"/>
    <property type="match status" value="2"/>
</dbReference>
<feature type="domain" description="ABC transporter" evidence="5">
    <location>
        <begin position="5"/>
        <end position="240"/>
    </location>
</feature>
<dbReference type="InterPro" id="IPR003593">
    <property type="entry name" value="AAA+_ATPase"/>
</dbReference>
<dbReference type="InterPro" id="IPR027417">
    <property type="entry name" value="P-loop_NTPase"/>
</dbReference>
<evidence type="ECO:0000256" key="4">
    <source>
        <dbReference type="ARBA" id="ARBA00022840"/>
    </source>
</evidence>
<dbReference type="Gene3D" id="3.40.50.300">
    <property type="entry name" value="P-loop containing nucleotide triphosphate hydrolases"/>
    <property type="match status" value="2"/>
</dbReference>